<feature type="domain" description="C2H2-type" evidence="6">
    <location>
        <begin position="511"/>
        <end position="532"/>
    </location>
</feature>
<name>A0ABN8B7X4_CHISP</name>
<keyword evidence="4" id="KW-0862">Zinc</keyword>
<feature type="domain" description="C2H2-type" evidence="6">
    <location>
        <begin position="422"/>
        <end position="442"/>
    </location>
</feature>
<keyword evidence="8" id="KW-1185">Reference proteome</keyword>
<feature type="domain" description="C2H2-type" evidence="6">
    <location>
        <begin position="602"/>
        <end position="624"/>
    </location>
</feature>
<evidence type="ECO:0000256" key="3">
    <source>
        <dbReference type="ARBA" id="ARBA00022771"/>
    </source>
</evidence>
<dbReference type="InterPro" id="IPR036236">
    <property type="entry name" value="Znf_C2H2_sf"/>
</dbReference>
<gene>
    <name evidence="7" type="ORF">CHILSU_LOCUS7296</name>
</gene>
<accession>A0ABN8B7X4</accession>
<dbReference type="PANTHER" id="PTHR24409">
    <property type="entry name" value="ZINC FINGER PROTEIN 142"/>
    <property type="match status" value="1"/>
</dbReference>
<keyword evidence="3" id="KW-0863">Zinc-finger</keyword>
<feature type="domain" description="C2H2-type" evidence="6">
    <location>
        <begin position="450"/>
        <end position="470"/>
    </location>
</feature>
<dbReference type="InterPro" id="IPR013087">
    <property type="entry name" value="Znf_C2H2_type"/>
</dbReference>
<dbReference type="PROSITE" id="PS00028">
    <property type="entry name" value="ZINC_FINGER_C2H2_1"/>
    <property type="match status" value="6"/>
</dbReference>
<evidence type="ECO:0000256" key="2">
    <source>
        <dbReference type="ARBA" id="ARBA00022737"/>
    </source>
</evidence>
<dbReference type="Pfam" id="PF00096">
    <property type="entry name" value="zf-C2H2"/>
    <property type="match status" value="2"/>
</dbReference>
<dbReference type="SMART" id="SM00355">
    <property type="entry name" value="ZnF_C2H2"/>
    <property type="match status" value="11"/>
</dbReference>
<sequence length="659" mass="74351">MNSSTICEGCLSTNRKLSSISGNDRQVFTSILDNSDYVSNPLALCWECTAIIKKIIKYKRQVQNAHRHLISSMLRQTKLLPSLSNLTYHTNTPESHIILSSDNSDHLKKSQLLSNSTNKDNAVCNVRHNEQSNINPSSNFCVVPKEKSENKFEKGMQDATTSVSEREPVFVKVELEEAINFEQELETTDGLDDSYENRDVTLGKEIVLKSDPMEYGEDLSSGMKCDTEFNDSDEEPLKKKKKEAKPRSGKTKKETAKSEAKLRPIRAEKSLLRLGIPPGTMQPVRLTWKEVEEERQKVLTSESYLRYPHRCDHCALGFNHSSKLANHMKKHQPSAGQLCCAVCKVRCRTQHALAAHTRRHLIRWRCSACGSLGSRASVVADHCARAHRSPAPHHACTLCDHVAATLSKLRNHLKSHAERQKCELCGKTFRDKSTLKTHLFIHKGEKEHACPTCGKMFLFKKAMELHLATHDAPALLYCHQCDMNFKNQMSYYQHMKYNLKHVDPARLKYTCNECGKKFMKASRLAEHNTALHLKLTPIRCTQEGCSFACASRPVLRAHIRSAHRTSPVPRNHVCHHCGKTYTNKKTLEGHLRSHTGERPHVCPTCGACFTYHAALYNHTRLVHHAQNSRKVPAKSVDVGPAWTVAPPAPPEQNTELTGS</sequence>
<dbReference type="SUPFAM" id="SSF57667">
    <property type="entry name" value="beta-beta-alpha zinc fingers"/>
    <property type="match status" value="4"/>
</dbReference>
<feature type="compositionally biased region" description="Basic and acidic residues" evidence="5">
    <location>
        <begin position="251"/>
        <end position="261"/>
    </location>
</feature>
<proteinExistence type="predicted"/>
<keyword evidence="2" id="KW-0677">Repeat</keyword>
<dbReference type="PANTHER" id="PTHR24409:SF295">
    <property type="entry name" value="AZ2-RELATED"/>
    <property type="match status" value="1"/>
</dbReference>
<evidence type="ECO:0000313" key="7">
    <source>
        <dbReference type="EMBL" id="CAH0403997.1"/>
    </source>
</evidence>
<evidence type="ECO:0000256" key="1">
    <source>
        <dbReference type="ARBA" id="ARBA00022723"/>
    </source>
</evidence>
<organism evidence="7 8">
    <name type="scientific">Chilo suppressalis</name>
    <name type="common">Asiatic rice borer moth</name>
    <dbReference type="NCBI Taxonomy" id="168631"/>
    <lineage>
        <taxon>Eukaryota</taxon>
        <taxon>Metazoa</taxon>
        <taxon>Ecdysozoa</taxon>
        <taxon>Arthropoda</taxon>
        <taxon>Hexapoda</taxon>
        <taxon>Insecta</taxon>
        <taxon>Pterygota</taxon>
        <taxon>Neoptera</taxon>
        <taxon>Endopterygota</taxon>
        <taxon>Lepidoptera</taxon>
        <taxon>Glossata</taxon>
        <taxon>Ditrysia</taxon>
        <taxon>Pyraloidea</taxon>
        <taxon>Crambidae</taxon>
        <taxon>Crambinae</taxon>
        <taxon>Chilo</taxon>
    </lineage>
</organism>
<keyword evidence="1" id="KW-0479">Metal-binding</keyword>
<protein>
    <recommendedName>
        <fullName evidence="6">C2H2-type domain-containing protein</fullName>
    </recommendedName>
</protein>
<feature type="domain" description="C2H2-type" evidence="6">
    <location>
        <begin position="574"/>
        <end position="594"/>
    </location>
</feature>
<feature type="region of interest" description="Disordered" evidence="5">
    <location>
        <begin position="215"/>
        <end position="261"/>
    </location>
</feature>
<evidence type="ECO:0000259" key="6">
    <source>
        <dbReference type="PROSITE" id="PS00028"/>
    </source>
</evidence>
<feature type="compositionally biased region" description="Basic residues" evidence="5">
    <location>
        <begin position="238"/>
        <end position="250"/>
    </location>
</feature>
<evidence type="ECO:0000256" key="4">
    <source>
        <dbReference type="ARBA" id="ARBA00022833"/>
    </source>
</evidence>
<reference evidence="7" key="1">
    <citation type="submission" date="2021-12" db="EMBL/GenBank/DDBJ databases">
        <authorList>
            <person name="King R."/>
        </authorList>
    </citation>
    <scope>NUCLEOTIDE SEQUENCE</scope>
</reference>
<dbReference type="Proteomes" id="UP001153292">
    <property type="component" value="Chromosome 27"/>
</dbReference>
<evidence type="ECO:0000256" key="5">
    <source>
        <dbReference type="SAM" id="MobiDB-lite"/>
    </source>
</evidence>
<feature type="domain" description="C2H2-type" evidence="6">
    <location>
        <begin position="311"/>
        <end position="331"/>
    </location>
</feature>
<evidence type="ECO:0000313" key="8">
    <source>
        <dbReference type="Proteomes" id="UP001153292"/>
    </source>
</evidence>
<dbReference type="Gene3D" id="3.30.160.60">
    <property type="entry name" value="Classic Zinc Finger"/>
    <property type="match status" value="6"/>
</dbReference>
<dbReference type="EMBL" id="OU963920">
    <property type="protein sequence ID" value="CAH0403997.1"/>
    <property type="molecule type" value="Genomic_DNA"/>
</dbReference>